<dbReference type="Gene3D" id="3.30.200.210">
    <property type="match status" value="1"/>
</dbReference>
<dbReference type="Proteomes" id="UP000472380">
    <property type="component" value="Unassembled WGS sequence"/>
</dbReference>
<organism evidence="13 14">
    <name type="scientific">Adlercreutzia equolifaciens</name>
    <dbReference type="NCBI Taxonomy" id="446660"/>
    <lineage>
        <taxon>Bacteria</taxon>
        <taxon>Bacillati</taxon>
        <taxon>Actinomycetota</taxon>
        <taxon>Coriobacteriia</taxon>
        <taxon>Eggerthellales</taxon>
        <taxon>Eggerthellaceae</taxon>
        <taxon>Adlercreutzia</taxon>
    </lineage>
</organism>
<dbReference type="InterPro" id="IPR006657">
    <property type="entry name" value="MoPterin_dinucl-bd_dom"/>
</dbReference>
<dbReference type="Gene3D" id="3.40.228.10">
    <property type="entry name" value="Dimethylsulfoxide Reductase, domain 2"/>
    <property type="match status" value="1"/>
</dbReference>
<dbReference type="Pfam" id="PF04879">
    <property type="entry name" value="Molybdop_Fe4S4"/>
    <property type="match status" value="1"/>
</dbReference>
<evidence type="ECO:0000256" key="1">
    <source>
        <dbReference type="ARBA" id="ARBA00001942"/>
    </source>
</evidence>
<dbReference type="InterPro" id="IPR006655">
    <property type="entry name" value="Mopterin_OxRdtase_prok_CS"/>
</dbReference>
<dbReference type="Gene3D" id="2.40.40.20">
    <property type="match status" value="1"/>
</dbReference>
<feature type="domain" description="4Fe-4S Mo/W bis-MGD-type" evidence="12">
    <location>
        <begin position="118"/>
        <end position="166"/>
    </location>
</feature>
<feature type="domain" description="Molybdopterin oxidoreductase" evidence="10">
    <location>
        <begin position="170"/>
        <end position="644"/>
    </location>
</feature>
<dbReference type="SUPFAM" id="SSF50692">
    <property type="entry name" value="ADC-like"/>
    <property type="match status" value="1"/>
</dbReference>
<feature type="domain" description="Molybdopterin dinucleotide-binding" evidence="11">
    <location>
        <begin position="763"/>
        <end position="861"/>
    </location>
</feature>
<dbReference type="EMBL" id="VJNE01000029">
    <property type="protein sequence ID" value="MZG28969.1"/>
    <property type="molecule type" value="Genomic_DNA"/>
</dbReference>
<dbReference type="Pfam" id="PF01568">
    <property type="entry name" value="Molydop_binding"/>
    <property type="match status" value="1"/>
</dbReference>
<dbReference type="SUPFAM" id="SSF53706">
    <property type="entry name" value="Formate dehydrogenase/DMSO reductase, domains 1-3"/>
    <property type="match status" value="1"/>
</dbReference>
<name>A0A6L8Q6M3_9ACTN</name>
<evidence type="ECO:0000256" key="6">
    <source>
        <dbReference type="ARBA" id="ARBA00023002"/>
    </source>
</evidence>
<keyword evidence="4" id="KW-0479">Metal-binding</keyword>
<dbReference type="InterPro" id="IPR006311">
    <property type="entry name" value="TAT_signal"/>
</dbReference>
<feature type="compositionally biased region" description="Polar residues" evidence="9">
    <location>
        <begin position="1"/>
        <end position="10"/>
    </location>
</feature>
<keyword evidence="7" id="KW-0408">Iron</keyword>
<dbReference type="PANTHER" id="PTHR43742:SF6">
    <property type="entry name" value="OXIDOREDUCTASE YYAE-RELATED"/>
    <property type="match status" value="1"/>
</dbReference>
<gene>
    <name evidence="13" type="ORF">FM068_10325</name>
</gene>
<dbReference type="PROSITE" id="PS51318">
    <property type="entry name" value="TAT"/>
    <property type="match status" value="1"/>
</dbReference>
<dbReference type="InterPro" id="IPR009010">
    <property type="entry name" value="Asp_de-COase-like_dom_sf"/>
</dbReference>
<evidence type="ECO:0000256" key="3">
    <source>
        <dbReference type="ARBA" id="ARBA00022505"/>
    </source>
</evidence>
<comment type="caution">
    <text evidence="13">The sequence shown here is derived from an EMBL/GenBank/DDBJ whole genome shotgun (WGS) entry which is preliminary data.</text>
</comment>
<dbReference type="InterPro" id="IPR050612">
    <property type="entry name" value="Prok_Mopterin_Oxidored"/>
</dbReference>
<feature type="region of interest" description="Disordered" evidence="9">
    <location>
        <begin position="1"/>
        <end position="36"/>
    </location>
</feature>
<dbReference type="InterPro" id="IPR006963">
    <property type="entry name" value="Mopterin_OxRdtase_4Fe-4S_dom"/>
</dbReference>
<keyword evidence="8" id="KW-0411">Iron-sulfur</keyword>
<evidence type="ECO:0000313" key="14">
    <source>
        <dbReference type="Proteomes" id="UP000472380"/>
    </source>
</evidence>
<evidence type="ECO:0000256" key="5">
    <source>
        <dbReference type="ARBA" id="ARBA00022729"/>
    </source>
</evidence>
<dbReference type="AlphaFoldDB" id="A0A6L8Q6M3"/>
<dbReference type="PROSITE" id="PS00490">
    <property type="entry name" value="MOLYBDOPTERIN_PROK_2"/>
    <property type="match status" value="1"/>
</dbReference>
<evidence type="ECO:0000256" key="2">
    <source>
        <dbReference type="ARBA" id="ARBA00010312"/>
    </source>
</evidence>
<dbReference type="GO" id="GO:0016491">
    <property type="term" value="F:oxidoreductase activity"/>
    <property type="evidence" value="ECO:0007669"/>
    <property type="project" value="UniProtKB-KW"/>
</dbReference>
<comment type="similarity">
    <text evidence="2">Belongs to the prokaryotic molybdopterin-containing oxidoreductase family.</text>
</comment>
<evidence type="ECO:0000259" key="10">
    <source>
        <dbReference type="Pfam" id="PF00384"/>
    </source>
</evidence>
<dbReference type="GO" id="GO:0043546">
    <property type="term" value="F:molybdopterin cofactor binding"/>
    <property type="evidence" value="ECO:0007669"/>
    <property type="project" value="InterPro"/>
</dbReference>
<dbReference type="InterPro" id="IPR006656">
    <property type="entry name" value="Mopterin_OxRdtase"/>
</dbReference>
<evidence type="ECO:0000259" key="12">
    <source>
        <dbReference type="Pfam" id="PF04879"/>
    </source>
</evidence>
<accession>A0A6L8Q6M3</accession>
<protein>
    <submittedName>
        <fullName evidence="13">Molybdopterin-dependent oxidoreductase</fullName>
    </submittedName>
</protein>
<dbReference type="InterPro" id="IPR019546">
    <property type="entry name" value="TAT_signal_bac_arc"/>
</dbReference>
<evidence type="ECO:0000256" key="9">
    <source>
        <dbReference type="SAM" id="MobiDB-lite"/>
    </source>
</evidence>
<reference evidence="13 14" key="1">
    <citation type="submission" date="2019-07" db="EMBL/GenBank/DDBJ databases">
        <title>Draft genome sequence of Adlercreutzia equolifaciens IPLA 37004, a human intestinal strain that does not produces equol from daidzein.</title>
        <authorList>
            <person name="Vazquez L."/>
            <person name="Florez A.B."/>
            <person name="Mayo B."/>
        </authorList>
    </citation>
    <scope>NUCLEOTIDE SEQUENCE [LARGE SCALE GENOMIC DNA]</scope>
    <source>
        <strain evidence="13 14">IPLA 37004</strain>
    </source>
</reference>
<sequence length="878" mass="98063">MTNWPHQNPADSKDNVGIPSIVPRKGNRIRPWGMGKRGMHASTLRSSYPFELRAPLLARGGEMSNRNSAQGGLTRRGFLKATSAAAGAAVVGSNLVGCTFDAANAGEPTEDEIAGYGVCRSNCMQSCRYAAHVRDGKIVRLEPADYGEDLYRGSCLRGMSYMHRIYGKNRIKYPLRRVDGTERGAGEWERITWDEAIAEIAQKFSSIAEEYGSQAVVFDFGTGNYGEIQGQTGIFNRLGSVMGVSKPAGMNDLSTGYGIDRVLGTGLMYFANEAKSVLDSSHIVVWGSNPVHSTPQNWRWMQRAKEQGTRIITIDPVKSATAMKSDEYYPIKPTTDGYLALAMSNYIIENDLQDVEFIKKRTTAPFLVRQDTGMLLRKSDFEEVPEDADDEFYVWDPERSTAVLYGTGADPALEGSYEYEGITVTTSYTLLKEQLSQYVVADAAAETGMTEETIEHLARMFAEADAISVNISFGMDHYNNGYQSCWAIAILMALTGNVGRDGAGFTGIYLNTALVLNIPGLWAAPGFKGMTTAFPMTLLHEVARDQEYNGEPYPIKAMVAILSNSASNWPSQTNYLEELLPNLDFLLAMDMEMTDTARYSDMILPIASFYENEDFRKAHNLPYIVHQDKVIDPPFEAKDDVEIAGLIGRALGYAEAFPEEYTFDDYANMLLSGPAVEAFGVSLDRLRKDGYIELRTAPGKPGIVGREKFPTESGLAQLYTEKPAPRVMYGQDIAERFPKEHLVYYQPSAEVSERSEAAKTYPLVFIQEHTRWRTHSQWFNSPILRELDPEPLFKMSPEDAADRGIADRDVVEVFNDRGRMVVKAIIDPSLPKGMTRMPKGWQRDQFIEGGYQELTYPHNDEWSVAFNFYDTRVDVKKR</sequence>
<evidence type="ECO:0000256" key="8">
    <source>
        <dbReference type="ARBA" id="ARBA00023014"/>
    </source>
</evidence>
<evidence type="ECO:0000313" key="13">
    <source>
        <dbReference type="EMBL" id="MZG28969.1"/>
    </source>
</evidence>
<dbReference type="GO" id="GO:0046872">
    <property type="term" value="F:metal ion binding"/>
    <property type="evidence" value="ECO:0007669"/>
    <property type="project" value="UniProtKB-KW"/>
</dbReference>
<dbReference type="Pfam" id="PF00384">
    <property type="entry name" value="Molybdopterin"/>
    <property type="match status" value="1"/>
</dbReference>
<dbReference type="PANTHER" id="PTHR43742">
    <property type="entry name" value="TRIMETHYLAMINE-N-OXIDE REDUCTASE"/>
    <property type="match status" value="1"/>
</dbReference>
<evidence type="ECO:0000256" key="4">
    <source>
        <dbReference type="ARBA" id="ARBA00022723"/>
    </source>
</evidence>
<dbReference type="NCBIfam" id="TIGR01409">
    <property type="entry name" value="TAT_signal_seq"/>
    <property type="match status" value="1"/>
</dbReference>
<dbReference type="Gene3D" id="3.40.50.740">
    <property type="match status" value="1"/>
</dbReference>
<dbReference type="GO" id="GO:0051536">
    <property type="term" value="F:iron-sulfur cluster binding"/>
    <property type="evidence" value="ECO:0007669"/>
    <property type="project" value="UniProtKB-KW"/>
</dbReference>
<evidence type="ECO:0000256" key="7">
    <source>
        <dbReference type="ARBA" id="ARBA00023004"/>
    </source>
</evidence>
<keyword evidence="6" id="KW-0560">Oxidoreductase</keyword>
<proteinExistence type="inferred from homology"/>
<keyword evidence="3" id="KW-0500">Molybdenum</keyword>
<comment type="cofactor">
    <cofactor evidence="1">
        <name>Mo-bis(molybdopterin guanine dinucleotide)</name>
        <dbReference type="ChEBI" id="CHEBI:60539"/>
    </cofactor>
</comment>
<keyword evidence="5" id="KW-0732">Signal</keyword>
<evidence type="ECO:0000259" key="11">
    <source>
        <dbReference type="Pfam" id="PF01568"/>
    </source>
</evidence>